<dbReference type="OrthoDB" id="240542at2157"/>
<dbReference type="AlphaFoldDB" id="A0A1H8WY68"/>
<evidence type="ECO:0000256" key="1">
    <source>
        <dbReference type="SAM" id="MobiDB-lite"/>
    </source>
</evidence>
<organism evidence="3 4">
    <name type="scientific">Halogranum amylolyticum</name>
    <dbReference type="NCBI Taxonomy" id="660520"/>
    <lineage>
        <taxon>Archaea</taxon>
        <taxon>Methanobacteriati</taxon>
        <taxon>Methanobacteriota</taxon>
        <taxon>Stenosarchaea group</taxon>
        <taxon>Halobacteria</taxon>
        <taxon>Halobacteriales</taxon>
        <taxon>Haloferacaceae</taxon>
    </lineage>
</organism>
<accession>A0A1H8WY68</accession>
<sequence length="128" mass="15044">MANETGDSVKDRFAQRFGDENDEKAERVKNEQQEKKAEKAKNVKDSKNEKTVNIKSEWTNHSIYLNDELASSLSHNYKRLDLDLDQDYGLSIKKTRHYYPLIVKLGLERLEELESKEVKERIEELEAK</sequence>
<feature type="compositionally biased region" description="Basic and acidic residues" evidence="1">
    <location>
        <begin position="7"/>
        <end position="50"/>
    </location>
</feature>
<feature type="region of interest" description="Disordered" evidence="1">
    <location>
        <begin position="1"/>
        <end position="50"/>
    </location>
</feature>
<keyword evidence="4" id="KW-1185">Reference proteome</keyword>
<protein>
    <recommendedName>
        <fullName evidence="2">DUF8160 domain-containing protein</fullName>
    </recommendedName>
</protein>
<name>A0A1H8WY68_9EURY</name>
<dbReference type="RefSeq" id="WP_089828187.1">
    <property type="nucleotide sequence ID" value="NZ_FODV01000052.1"/>
</dbReference>
<dbReference type="Pfam" id="PF26492">
    <property type="entry name" value="DUF8160"/>
    <property type="match status" value="1"/>
</dbReference>
<reference evidence="4" key="1">
    <citation type="submission" date="2016-10" db="EMBL/GenBank/DDBJ databases">
        <authorList>
            <person name="Varghese N."/>
            <person name="Submissions S."/>
        </authorList>
    </citation>
    <scope>NUCLEOTIDE SEQUENCE [LARGE SCALE GENOMIC DNA]</scope>
    <source>
        <strain evidence="4">CGMCC 1.10121</strain>
    </source>
</reference>
<dbReference type="InterPro" id="IPR058474">
    <property type="entry name" value="DUF8160"/>
</dbReference>
<evidence type="ECO:0000259" key="2">
    <source>
        <dbReference type="Pfam" id="PF26492"/>
    </source>
</evidence>
<feature type="domain" description="DUF8160" evidence="2">
    <location>
        <begin position="3"/>
        <end position="127"/>
    </location>
</feature>
<proteinExistence type="predicted"/>
<evidence type="ECO:0000313" key="4">
    <source>
        <dbReference type="Proteomes" id="UP000199126"/>
    </source>
</evidence>
<evidence type="ECO:0000313" key="3">
    <source>
        <dbReference type="EMBL" id="SEP32367.1"/>
    </source>
</evidence>
<gene>
    <name evidence="3" type="ORF">SAMN04487948_1524</name>
</gene>
<dbReference type="EMBL" id="FODV01000052">
    <property type="protein sequence ID" value="SEP32367.1"/>
    <property type="molecule type" value="Genomic_DNA"/>
</dbReference>
<dbReference type="Proteomes" id="UP000199126">
    <property type="component" value="Unassembled WGS sequence"/>
</dbReference>